<proteinExistence type="predicted"/>
<organism evidence="1 2">
    <name type="scientific">Aegilops tauschii subsp. strangulata</name>
    <name type="common">Goatgrass</name>
    <dbReference type="NCBI Taxonomy" id="200361"/>
    <lineage>
        <taxon>Eukaryota</taxon>
        <taxon>Viridiplantae</taxon>
        <taxon>Streptophyta</taxon>
        <taxon>Embryophyta</taxon>
        <taxon>Tracheophyta</taxon>
        <taxon>Spermatophyta</taxon>
        <taxon>Magnoliopsida</taxon>
        <taxon>Liliopsida</taxon>
        <taxon>Poales</taxon>
        <taxon>Poaceae</taxon>
        <taxon>BOP clade</taxon>
        <taxon>Pooideae</taxon>
        <taxon>Triticodae</taxon>
        <taxon>Triticeae</taxon>
        <taxon>Triticinae</taxon>
        <taxon>Aegilops</taxon>
    </lineage>
</organism>
<keyword evidence="2" id="KW-1185">Reference proteome</keyword>
<dbReference type="PANTHER" id="PTHR33156:SF78">
    <property type="entry name" value="OS01G0551400 PROTEIN"/>
    <property type="match status" value="1"/>
</dbReference>
<dbReference type="InterPro" id="IPR043459">
    <property type="entry name" value="NFD6/NOXY2-like"/>
</dbReference>
<sequence>RAARILRRSAVAGLETLLPLHTAVASARLKSCIAVDSTCWCSLSQGFKKRI</sequence>
<reference evidence="1" key="3">
    <citation type="submission" date="2019-03" db="UniProtKB">
        <authorList>
            <consortium name="EnsemblPlants"/>
        </authorList>
    </citation>
    <scope>IDENTIFICATION</scope>
</reference>
<protein>
    <submittedName>
        <fullName evidence="1">Uncharacterized protein</fullName>
    </submittedName>
</protein>
<dbReference type="PANTHER" id="PTHR33156">
    <property type="entry name" value="OS02G0230000 PROTEIN"/>
    <property type="match status" value="1"/>
</dbReference>
<evidence type="ECO:0000313" key="2">
    <source>
        <dbReference type="Proteomes" id="UP000015105"/>
    </source>
</evidence>
<name>A0A452XGE5_AEGTS</name>
<dbReference type="Gramene" id="AET0Gv20143100.8">
    <property type="protein sequence ID" value="AET0Gv20143100.8"/>
    <property type="gene ID" value="AET0Gv20143100"/>
</dbReference>
<reference evidence="2" key="2">
    <citation type="journal article" date="2017" name="Nat. Plants">
        <title>The Aegilops tauschii genome reveals multiple impacts of transposons.</title>
        <authorList>
            <person name="Zhao G."/>
            <person name="Zou C."/>
            <person name="Li K."/>
            <person name="Wang K."/>
            <person name="Li T."/>
            <person name="Gao L."/>
            <person name="Zhang X."/>
            <person name="Wang H."/>
            <person name="Yang Z."/>
            <person name="Liu X."/>
            <person name="Jiang W."/>
            <person name="Mao L."/>
            <person name="Kong X."/>
            <person name="Jiao Y."/>
            <person name="Jia J."/>
        </authorList>
    </citation>
    <scope>NUCLEOTIDE SEQUENCE [LARGE SCALE GENOMIC DNA]</scope>
    <source>
        <strain evidence="2">cv. AL8/78</strain>
    </source>
</reference>
<dbReference type="AlphaFoldDB" id="A0A452XGE5"/>
<reference evidence="2" key="1">
    <citation type="journal article" date="2014" name="Science">
        <title>Ancient hybridizations among the ancestral genomes of bread wheat.</title>
        <authorList>
            <consortium name="International Wheat Genome Sequencing Consortium,"/>
            <person name="Marcussen T."/>
            <person name="Sandve S.R."/>
            <person name="Heier L."/>
            <person name="Spannagl M."/>
            <person name="Pfeifer M."/>
            <person name="Jakobsen K.S."/>
            <person name="Wulff B.B."/>
            <person name="Steuernagel B."/>
            <person name="Mayer K.F."/>
            <person name="Olsen O.A."/>
        </authorList>
    </citation>
    <scope>NUCLEOTIDE SEQUENCE [LARGE SCALE GENOMIC DNA]</scope>
    <source>
        <strain evidence="2">cv. AL8/78</strain>
    </source>
</reference>
<dbReference type="EnsemblPlants" id="AET0Gv20143100.8">
    <property type="protein sequence ID" value="AET0Gv20143100.8"/>
    <property type="gene ID" value="AET0Gv20143100"/>
</dbReference>
<dbReference type="Proteomes" id="UP000015105">
    <property type="component" value="Unassembled WGS sequence"/>
</dbReference>
<accession>A0A452XGE5</accession>
<evidence type="ECO:0000313" key="1">
    <source>
        <dbReference type="EnsemblPlants" id="AET0Gv20143100.8"/>
    </source>
</evidence>